<keyword evidence="3" id="KW-1185">Reference proteome</keyword>
<reference evidence="2" key="1">
    <citation type="journal article" date="2019" name="bioRxiv">
        <title>The Genome of the Zebra Mussel, Dreissena polymorpha: A Resource for Invasive Species Research.</title>
        <authorList>
            <person name="McCartney M.A."/>
            <person name="Auch B."/>
            <person name="Kono T."/>
            <person name="Mallez S."/>
            <person name="Zhang Y."/>
            <person name="Obille A."/>
            <person name="Becker A."/>
            <person name="Abrahante J.E."/>
            <person name="Garbe J."/>
            <person name="Badalamenti J.P."/>
            <person name="Herman A."/>
            <person name="Mangelson H."/>
            <person name="Liachko I."/>
            <person name="Sullivan S."/>
            <person name="Sone E.D."/>
            <person name="Koren S."/>
            <person name="Silverstein K.A.T."/>
            <person name="Beckman K.B."/>
            <person name="Gohl D.M."/>
        </authorList>
    </citation>
    <scope>NUCLEOTIDE SEQUENCE</scope>
    <source>
        <strain evidence="2">Duluth1</strain>
        <tissue evidence="2">Whole animal</tissue>
    </source>
</reference>
<dbReference type="EMBL" id="JAIWYP010000001">
    <property type="protein sequence ID" value="KAH3880913.1"/>
    <property type="molecule type" value="Genomic_DNA"/>
</dbReference>
<dbReference type="AlphaFoldDB" id="A0A9D4MQY2"/>
<dbReference type="GO" id="GO:0005739">
    <property type="term" value="C:mitochondrion"/>
    <property type="evidence" value="ECO:0007669"/>
    <property type="project" value="TreeGrafter"/>
</dbReference>
<dbReference type="InterPro" id="IPR050566">
    <property type="entry name" value="Deoxyribonucleoside_kinase"/>
</dbReference>
<comment type="caution">
    <text evidence="2">The sequence shown here is derived from an EMBL/GenBank/DDBJ whole genome shotgun (WGS) entry which is preliminary data.</text>
</comment>
<proteinExistence type="predicted"/>
<dbReference type="SUPFAM" id="SSF52540">
    <property type="entry name" value="P-loop containing nucleoside triphosphate hydrolases"/>
    <property type="match status" value="1"/>
</dbReference>
<dbReference type="Pfam" id="PF01712">
    <property type="entry name" value="dNK"/>
    <property type="match status" value="1"/>
</dbReference>
<evidence type="ECO:0000313" key="3">
    <source>
        <dbReference type="Proteomes" id="UP000828390"/>
    </source>
</evidence>
<reference evidence="2" key="2">
    <citation type="submission" date="2020-11" db="EMBL/GenBank/DDBJ databases">
        <authorList>
            <person name="McCartney M.A."/>
            <person name="Auch B."/>
            <person name="Kono T."/>
            <person name="Mallez S."/>
            <person name="Becker A."/>
            <person name="Gohl D.M."/>
            <person name="Silverstein K.A.T."/>
            <person name="Koren S."/>
            <person name="Bechman K.B."/>
            <person name="Herman A."/>
            <person name="Abrahante J.E."/>
            <person name="Garbe J."/>
        </authorList>
    </citation>
    <scope>NUCLEOTIDE SEQUENCE</scope>
    <source>
        <strain evidence="2">Duluth1</strain>
        <tissue evidence="2">Whole animal</tissue>
    </source>
</reference>
<evidence type="ECO:0000313" key="2">
    <source>
        <dbReference type="EMBL" id="KAH3880913.1"/>
    </source>
</evidence>
<dbReference type="Gene3D" id="3.40.50.300">
    <property type="entry name" value="P-loop containing nucleotide triphosphate hydrolases"/>
    <property type="match status" value="1"/>
</dbReference>
<accession>A0A9D4MQY2</accession>
<dbReference type="CDD" id="cd01673">
    <property type="entry name" value="dNK"/>
    <property type="match status" value="1"/>
</dbReference>
<dbReference type="PANTHER" id="PTHR10513">
    <property type="entry name" value="DEOXYNUCLEOSIDE KINASE"/>
    <property type="match status" value="1"/>
</dbReference>
<organism evidence="2 3">
    <name type="scientific">Dreissena polymorpha</name>
    <name type="common">Zebra mussel</name>
    <name type="synonym">Mytilus polymorpha</name>
    <dbReference type="NCBI Taxonomy" id="45954"/>
    <lineage>
        <taxon>Eukaryota</taxon>
        <taxon>Metazoa</taxon>
        <taxon>Spiralia</taxon>
        <taxon>Lophotrochozoa</taxon>
        <taxon>Mollusca</taxon>
        <taxon>Bivalvia</taxon>
        <taxon>Autobranchia</taxon>
        <taxon>Heteroconchia</taxon>
        <taxon>Euheterodonta</taxon>
        <taxon>Imparidentia</taxon>
        <taxon>Neoheterodontei</taxon>
        <taxon>Myida</taxon>
        <taxon>Dreissenoidea</taxon>
        <taxon>Dreissenidae</taxon>
        <taxon>Dreissena</taxon>
    </lineage>
</organism>
<protein>
    <recommendedName>
        <fullName evidence="1">Deoxynucleoside kinase domain-containing protein</fullName>
    </recommendedName>
</protein>
<sequence length="529" mass="58774">MRAFSKLIQECTCQRWNFAVVRSYSKKINVAVEGNIGSGKTTFLKHFHELSPLVEVTEEPVNCWRNFGGTNPLAILYENPKRWSFTFQSLVLLTLLKGHSQPQRKPIRVMERSLYSAKYCFIQNLKDRGVLSDMEYAVLSECFTHVVQCCHLDLVVYLRTSPEKCFDRIQARNRPEERLVTMDYLQQLHNLHEAWLVESDKGSSMVRPLVLVVDGNRSLTDMSAGFSRVASAMVSLLQDKNTVGQAPAPVDSRKSVVKQVLDNSFGMLEEAFVEPQGELRGQMKVLGQQDRGSLEVQPGGRGDLLELLVDRENRPVDIGELLRLLADRGDLPVGMAEHPVHLVCDGELPDPLVRIVDHLGLLEGMVLPDSLEGLVEPQGHFESKADHLVLLEGIADHFDQPVDMVVIPDPLDGMMVQSDLENKGDLLEGIADQFDHPEGKVVLPGHHVGMVDPQGHPVGMVNYLEHLVGKVELPDLVDMVDPLAHLVGTADQLVGFVVYLLGDTAAHPDLLESVVKDQAGPQWGNQTAL</sequence>
<dbReference type="Proteomes" id="UP000828390">
    <property type="component" value="Unassembled WGS sequence"/>
</dbReference>
<feature type="domain" description="Deoxynucleoside kinase" evidence="1">
    <location>
        <begin position="31"/>
        <end position="233"/>
    </location>
</feature>
<evidence type="ECO:0000259" key="1">
    <source>
        <dbReference type="Pfam" id="PF01712"/>
    </source>
</evidence>
<gene>
    <name evidence="2" type="ORF">DPMN_004835</name>
</gene>
<dbReference type="PANTHER" id="PTHR10513:SF24">
    <property type="entry name" value="THYMIDINE KINASE 2, MITOCHONDRIAL"/>
    <property type="match status" value="1"/>
</dbReference>
<name>A0A9D4MQY2_DREPO</name>
<dbReference type="InterPro" id="IPR027417">
    <property type="entry name" value="P-loop_NTPase"/>
</dbReference>
<dbReference type="InterPro" id="IPR031314">
    <property type="entry name" value="DNK_dom"/>
</dbReference>
<dbReference type="GO" id="GO:0019136">
    <property type="term" value="F:deoxynucleoside kinase activity"/>
    <property type="evidence" value="ECO:0007669"/>
    <property type="project" value="TreeGrafter"/>
</dbReference>